<evidence type="ECO:0000313" key="8">
    <source>
        <dbReference type="Proteomes" id="UP000505210"/>
    </source>
</evidence>
<evidence type="ECO:0000256" key="3">
    <source>
        <dbReference type="ARBA" id="ARBA00022692"/>
    </source>
</evidence>
<dbReference type="RefSeq" id="WP_172354325.1">
    <property type="nucleotide sequence ID" value="NZ_CP053661.1"/>
</dbReference>
<dbReference type="SUPFAM" id="SSF52540">
    <property type="entry name" value="P-loop containing nucleoside triphosphate hydrolases"/>
    <property type="match status" value="1"/>
</dbReference>
<dbReference type="GO" id="GO:0017095">
    <property type="term" value="F:heparan sulfate 6-sulfotransferase activity"/>
    <property type="evidence" value="ECO:0007669"/>
    <property type="project" value="TreeGrafter"/>
</dbReference>
<dbReference type="Pfam" id="PF03567">
    <property type="entry name" value="Sulfotransfer_2"/>
    <property type="match status" value="1"/>
</dbReference>
<dbReference type="PANTHER" id="PTHR12812">
    <property type="entry name" value="HEPARAN SULFATE 6-O-SULFOTRANSFERASE 3"/>
    <property type="match status" value="1"/>
</dbReference>
<dbReference type="AlphaFoldDB" id="A0A6M8BFK8"/>
<dbReference type="Gene3D" id="3.40.50.300">
    <property type="entry name" value="P-loop containing nucleotide triphosphate hydrolases"/>
    <property type="match status" value="1"/>
</dbReference>
<keyword evidence="2 7" id="KW-0808">Transferase</keyword>
<dbReference type="KEGG" id="theu:HPC62_06795"/>
<reference evidence="7 8" key="1">
    <citation type="submission" date="2020-05" db="EMBL/GenBank/DDBJ databases">
        <title>Complete genome sequence of of a novel Thermoleptolyngbya strain isolated from hot springs of Ganzi, Sichuan China.</title>
        <authorList>
            <person name="Tang J."/>
            <person name="Daroch M."/>
            <person name="Li L."/>
            <person name="Waleron K."/>
            <person name="Waleron M."/>
            <person name="Waleron M."/>
        </authorList>
    </citation>
    <scope>NUCLEOTIDE SEQUENCE [LARGE SCALE GENOMIC DNA]</scope>
    <source>
        <strain evidence="7 8">PKUAC-SCTA183</strain>
    </source>
</reference>
<evidence type="ECO:0000256" key="6">
    <source>
        <dbReference type="ARBA" id="ARBA00023180"/>
    </source>
</evidence>
<protein>
    <submittedName>
        <fullName evidence="7">Sulfotransferase family 2 domain-containing protein</fullName>
    </submittedName>
</protein>
<dbReference type="InterPro" id="IPR027417">
    <property type="entry name" value="P-loop_NTPase"/>
</dbReference>
<keyword evidence="6" id="KW-0325">Glycoprotein</keyword>
<keyword evidence="3" id="KW-0812">Transmembrane</keyword>
<evidence type="ECO:0000256" key="4">
    <source>
        <dbReference type="ARBA" id="ARBA00022989"/>
    </source>
</evidence>
<dbReference type="EMBL" id="CP053661">
    <property type="protein sequence ID" value="QKD81943.1"/>
    <property type="molecule type" value="Genomic_DNA"/>
</dbReference>
<evidence type="ECO:0000256" key="1">
    <source>
        <dbReference type="ARBA" id="ARBA00004167"/>
    </source>
</evidence>
<evidence type="ECO:0000313" key="7">
    <source>
        <dbReference type="EMBL" id="QKD81943.1"/>
    </source>
</evidence>
<dbReference type="InterPro" id="IPR005331">
    <property type="entry name" value="Sulfotransferase"/>
</dbReference>
<evidence type="ECO:0000256" key="2">
    <source>
        <dbReference type="ARBA" id="ARBA00022679"/>
    </source>
</evidence>
<dbReference type="InterPro" id="IPR010635">
    <property type="entry name" value="Heparan_SO4-6-sulfoTrfase"/>
</dbReference>
<keyword evidence="5" id="KW-0472">Membrane</keyword>
<evidence type="ECO:0000256" key="5">
    <source>
        <dbReference type="ARBA" id="ARBA00023136"/>
    </source>
</evidence>
<accession>A0A6M8BFK8</accession>
<dbReference type="PANTHER" id="PTHR12812:SF0">
    <property type="entry name" value="HEPARAN-SULFATE 6-O-SULFOTRANSFERASE"/>
    <property type="match status" value="1"/>
</dbReference>
<organism evidence="7 8">
    <name type="scientific">Thermoleptolyngbya sichuanensis A183</name>
    <dbReference type="NCBI Taxonomy" id="2737172"/>
    <lineage>
        <taxon>Bacteria</taxon>
        <taxon>Bacillati</taxon>
        <taxon>Cyanobacteriota</taxon>
        <taxon>Cyanophyceae</taxon>
        <taxon>Oculatellales</taxon>
        <taxon>Oculatellaceae</taxon>
        <taxon>Thermoleptolyngbya</taxon>
        <taxon>Thermoleptolyngbya sichuanensis</taxon>
    </lineage>
</organism>
<sequence>MRHFPAQYDLQPDDTLYFCHIPKTAGMTFRTILEDYFACEEICPATLSNQIADYTPEQLREYRLFRGHLGFVNIPGLLAGKNLIKVTVLREPVSRVISHYEYIRRTPDDPYYESVSQMSLEEFATGEGPGRIGKNVQVYHIARLLQYDIGSLEPEEALSLAQKSLNLCAFAGILERFQESLFLLSYIFGWKPIVNSRRENVAKSKTPLSEIPPEALARIREAMSLDRALYDDGCEIFQQRFDEMQQDLVQRYGDRLALDAPPPGQVLEFATLQQLLEWHSQDRYQAQNPPPSEVSVYNFCQPLRGLGWQRRDCDQNRPNAAHRWTGPVTMSTLDLPIAPTPTDYRVEFQVTQVWATAPEVLDSLKCLVNGHPSELAIAYSSDTTRLYQAQIPADWLPPDRLFAELTLQVDRVAPINHKNPDPKDKRLVGVALSYLQLFPAAREAEFSLLRSLLQDALTTATIDFMRDRLKPQEQIAAPPQFRLPFSGQVEGYADFLRSPGRYHWLVLHKGMALPVEALLFQLARCGFRPVFANEVYVVFVRRRPDVPSLSYFTPDVRHLYVGRYLNSLRQKVASLKRS</sequence>
<proteinExistence type="predicted"/>
<keyword evidence="8" id="KW-1185">Reference proteome</keyword>
<dbReference type="Proteomes" id="UP000505210">
    <property type="component" value="Chromosome"/>
</dbReference>
<dbReference type="GO" id="GO:0016020">
    <property type="term" value="C:membrane"/>
    <property type="evidence" value="ECO:0007669"/>
    <property type="project" value="UniProtKB-SubCell"/>
</dbReference>
<keyword evidence="4" id="KW-1133">Transmembrane helix</keyword>
<name>A0A6M8BFK8_9CYAN</name>
<comment type="subcellular location">
    <subcellularLocation>
        <location evidence="1">Membrane</location>
        <topology evidence="1">Single-pass membrane protein</topology>
    </subcellularLocation>
</comment>
<gene>
    <name evidence="7" type="ORF">HPC62_06795</name>
</gene>